<evidence type="ECO:0000256" key="4">
    <source>
        <dbReference type="PROSITE-ProRule" id="PRU00277"/>
    </source>
</evidence>
<dbReference type="CTD" id="8468"/>
<dbReference type="OrthoDB" id="8116123at2759"/>
<dbReference type="InterPro" id="IPR019734">
    <property type="entry name" value="TPR_rpt"/>
</dbReference>
<dbReference type="SUPFAM" id="SSF48452">
    <property type="entry name" value="TPR-like"/>
    <property type="match status" value="1"/>
</dbReference>
<dbReference type="InterPro" id="IPR046357">
    <property type="entry name" value="PPIase_dom_sf"/>
</dbReference>
<evidence type="ECO:0000313" key="8">
    <source>
        <dbReference type="Proteomes" id="UP000694845"/>
    </source>
</evidence>
<dbReference type="SMART" id="SM00028">
    <property type="entry name" value="TPR"/>
    <property type="match status" value="3"/>
</dbReference>
<feature type="domain" description="PPIase FKBP-type" evidence="7">
    <location>
        <begin position="159"/>
        <end position="248"/>
    </location>
</feature>
<organism evidence="8 9">
    <name type="scientific">Acanthaster planci</name>
    <name type="common">Crown-of-thorns starfish</name>
    <dbReference type="NCBI Taxonomy" id="133434"/>
    <lineage>
        <taxon>Eukaryota</taxon>
        <taxon>Metazoa</taxon>
        <taxon>Echinodermata</taxon>
        <taxon>Eleutherozoa</taxon>
        <taxon>Asterozoa</taxon>
        <taxon>Asteroidea</taxon>
        <taxon>Valvatacea</taxon>
        <taxon>Valvatida</taxon>
        <taxon>Acanthasteridae</taxon>
        <taxon>Acanthaster</taxon>
    </lineage>
</organism>
<evidence type="ECO:0000256" key="1">
    <source>
        <dbReference type="ARBA" id="ARBA00009648"/>
    </source>
</evidence>
<dbReference type="Gene3D" id="3.10.50.40">
    <property type="match status" value="1"/>
</dbReference>
<name>A0A8B7ZTZ7_ACAPL</name>
<dbReference type="InterPro" id="IPR001179">
    <property type="entry name" value="PPIase_FKBP_dom"/>
</dbReference>
<dbReference type="Gene3D" id="1.25.40.10">
    <property type="entry name" value="Tetratricopeptide repeat domain"/>
    <property type="match status" value="1"/>
</dbReference>
<evidence type="ECO:0000259" key="7">
    <source>
        <dbReference type="PROSITE" id="PS50059"/>
    </source>
</evidence>
<protein>
    <recommendedName>
        <fullName evidence="4">peptidylprolyl isomerase</fullName>
        <ecNumber evidence="4">5.2.1.8</ecNumber>
    </recommendedName>
</protein>
<evidence type="ECO:0000256" key="5">
    <source>
        <dbReference type="PROSITE-ProRule" id="PRU00339"/>
    </source>
</evidence>
<comment type="catalytic activity">
    <reaction evidence="4">
        <text>[protein]-peptidylproline (omega=180) = [protein]-peptidylproline (omega=0)</text>
        <dbReference type="Rhea" id="RHEA:16237"/>
        <dbReference type="Rhea" id="RHEA-COMP:10747"/>
        <dbReference type="Rhea" id="RHEA-COMP:10748"/>
        <dbReference type="ChEBI" id="CHEBI:83833"/>
        <dbReference type="ChEBI" id="CHEBI:83834"/>
        <dbReference type="EC" id="5.2.1.8"/>
    </reaction>
</comment>
<dbReference type="GO" id="GO:0003755">
    <property type="term" value="F:peptidyl-prolyl cis-trans isomerase activity"/>
    <property type="evidence" value="ECO:0007669"/>
    <property type="project" value="UniProtKB-KW"/>
</dbReference>
<dbReference type="AlphaFoldDB" id="A0A8B7ZTZ7"/>
<keyword evidence="4" id="KW-0697">Rotamase</keyword>
<feature type="region of interest" description="Disordered" evidence="6">
    <location>
        <begin position="432"/>
        <end position="451"/>
    </location>
</feature>
<reference evidence="9" key="1">
    <citation type="submission" date="2025-08" db="UniProtKB">
        <authorList>
            <consortium name="RefSeq"/>
        </authorList>
    </citation>
    <scope>IDENTIFICATION</scope>
</reference>
<evidence type="ECO:0000256" key="2">
    <source>
        <dbReference type="ARBA" id="ARBA00022737"/>
    </source>
</evidence>
<dbReference type="Pfam" id="PF00254">
    <property type="entry name" value="FKBP_C"/>
    <property type="match status" value="1"/>
</dbReference>
<dbReference type="InterPro" id="IPR042282">
    <property type="entry name" value="FKBP6/shu"/>
</dbReference>
<dbReference type="GO" id="GO:0007283">
    <property type="term" value="P:spermatogenesis"/>
    <property type="evidence" value="ECO:0007669"/>
    <property type="project" value="TreeGrafter"/>
</dbReference>
<dbReference type="EC" id="5.2.1.8" evidence="4"/>
<keyword evidence="2" id="KW-0677">Repeat</keyword>
<proteinExistence type="inferred from homology"/>
<dbReference type="PANTHER" id="PTHR46674">
    <property type="entry name" value="INACTIVE PEPTIDYL-PROLYL CIS-TRANS ISOMERASE FKBP6"/>
    <property type="match status" value="1"/>
</dbReference>
<dbReference type="SUPFAM" id="SSF54534">
    <property type="entry name" value="FKBP-like"/>
    <property type="match status" value="1"/>
</dbReference>
<dbReference type="PROSITE" id="PS50005">
    <property type="entry name" value="TPR"/>
    <property type="match status" value="2"/>
</dbReference>
<dbReference type="Proteomes" id="UP000694845">
    <property type="component" value="Unplaced"/>
</dbReference>
<dbReference type="Pfam" id="PF14559">
    <property type="entry name" value="TPR_19"/>
    <property type="match status" value="1"/>
</dbReference>
<accession>A0A8B7ZTZ7</accession>
<keyword evidence="8" id="KW-1185">Reference proteome</keyword>
<sequence>MYCVYMYCMGARPRPEGQPRYAYDLRLHNTCVSHVSAVGSCVPSSMCCFTMDDVNSIEDEFHVKLTEPVDLEELRKPDSKGSEFEVLLPEAPKEKQYFDEEEVFKHLNYEANNIGGNDSGDDSQTPFEVIAKGMFSVISDGGVKKRVKKVGSGEVFQEGWTATIHYEGYFEYCDVPYDSSKLRNKPQKITLGEGQVIPGLEIAVSTMRKGEKSDFLVSPEYAFGPRGVPPRIPENATILFVIELLAISETPIAPDMDTWTAEKRKAATFDEILEVANAERKAGNEAYEEKRTSKATSHYIKAIRLLENARLANQSEEDEMRRVLLKLYLNMSICYIKQGHYTRALSNCTKALEIDPDNIKALFRRGQALLRSGEFDQARHWLSKAQKISPKNSAIEAELRQLGKVKAKFEQLDKMMYSRMFASANTTNKDVDKQVKANDTKTKDKQKKCPPEAQELLRTKLKAFVEDAVLMEMPFALDTLTPAETEYLEQAALEMGLQVRTLHQNSEKYLKIFKPNPEAAE</sequence>
<dbReference type="PANTHER" id="PTHR46674:SF1">
    <property type="entry name" value="INACTIVE PEPTIDYL-PROLYL CIS-TRANS ISOMERASE FKBP6"/>
    <property type="match status" value="1"/>
</dbReference>
<comment type="similarity">
    <text evidence="1">Belongs to the FKBP6 family.</text>
</comment>
<dbReference type="GO" id="GO:0051879">
    <property type="term" value="F:Hsp90 protein binding"/>
    <property type="evidence" value="ECO:0007669"/>
    <property type="project" value="TreeGrafter"/>
</dbReference>
<dbReference type="GeneID" id="110989085"/>
<gene>
    <name evidence="9" type="primary">LOC110989085</name>
</gene>
<dbReference type="GO" id="GO:0034587">
    <property type="term" value="P:piRNA processing"/>
    <property type="evidence" value="ECO:0007669"/>
    <property type="project" value="TreeGrafter"/>
</dbReference>
<evidence type="ECO:0000256" key="6">
    <source>
        <dbReference type="SAM" id="MobiDB-lite"/>
    </source>
</evidence>
<feature type="repeat" description="TPR" evidence="5">
    <location>
        <begin position="359"/>
        <end position="392"/>
    </location>
</feature>
<dbReference type="PROSITE" id="PS50059">
    <property type="entry name" value="FKBP_PPIASE"/>
    <property type="match status" value="1"/>
</dbReference>
<feature type="repeat" description="TPR" evidence="5">
    <location>
        <begin position="325"/>
        <end position="358"/>
    </location>
</feature>
<dbReference type="KEGG" id="aplc:110989085"/>
<dbReference type="GO" id="GO:0005737">
    <property type="term" value="C:cytoplasm"/>
    <property type="evidence" value="ECO:0007669"/>
    <property type="project" value="TreeGrafter"/>
</dbReference>
<dbReference type="InterPro" id="IPR011990">
    <property type="entry name" value="TPR-like_helical_dom_sf"/>
</dbReference>
<dbReference type="RefSeq" id="XP_022108899.1">
    <property type="nucleotide sequence ID" value="XM_022253207.1"/>
</dbReference>
<evidence type="ECO:0000313" key="9">
    <source>
        <dbReference type="RefSeq" id="XP_022108899.1"/>
    </source>
</evidence>
<keyword evidence="4" id="KW-0413">Isomerase</keyword>
<evidence type="ECO:0000256" key="3">
    <source>
        <dbReference type="ARBA" id="ARBA00022803"/>
    </source>
</evidence>
<keyword evidence="3 5" id="KW-0802">TPR repeat</keyword>
<dbReference type="PROSITE" id="PS50293">
    <property type="entry name" value="TPR_REGION"/>
    <property type="match status" value="1"/>
</dbReference>